<evidence type="ECO:0000313" key="1">
    <source>
        <dbReference type="EMBL" id="KAH7835939.1"/>
    </source>
</evidence>
<reference evidence="1 2" key="1">
    <citation type="journal article" date="2021" name="Hortic Res">
        <title>High-quality reference genome and annotation aids understanding of berry development for evergreen blueberry (Vaccinium darrowii).</title>
        <authorList>
            <person name="Yu J."/>
            <person name="Hulse-Kemp A.M."/>
            <person name="Babiker E."/>
            <person name="Staton M."/>
        </authorList>
    </citation>
    <scope>NUCLEOTIDE SEQUENCE [LARGE SCALE GENOMIC DNA]</scope>
    <source>
        <strain evidence="2">cv. NJ 8807/NJ 8810</strain>
        <tissue evidence="1">Young leaf</tissue>
    </source>
</reference>
<gene>
    <name evidence="1" type="ORF">Vadar_031290</name>
</gene>
<keyword evidence="2" id="KW-1185">Reference proteome</keyword>
<organism evidence="1 2">
    <name type="scientific">Vaccinium darrowii</name>
    <dbReference type="NCBI Taxonomy" id="229202"/>
    <lineage>
        <taxon>Eukaryota</taxon>
        <taxon>Viridiplantae</taxon>
        <taxon>Streptophyta</taxon>
        <taxon>Embryophyta</taxon>
        <taxon>Tracheophyta</taxon>
        <taxon>Spermatophyta</taxon>
        <taxon>Magnoliopsida</taxon>
        <taxon>eudicotyledons</taxon>
        <taxon>Gunneridae</taxon>
        <taxon>Pentapetalae</taxon>
        <taxon>asterids</taxon>
        <taxon>Ericales</taxon>
        <taxon>Ericaceae</taxon>
        <taxon>Vaccinioideae</taxon>
        <taxon>Vaccinieae</taxon>
        <taxon>Vaccinium</taxon>
    </lineage>
</organism>
<name>A0ACB7X5I6_9ERIC</name>
<protein>
    <submittedName>
        <fullName evidence="1">Uncharacterized protein</fullName>
    </submittedName>
</protein>
<dbReference type="Proteomes" id="UP000828048">
    <property type="component" value="Chromosome 2"/>
</dbReference>
<proteinExistence type="predicted"/>
<comment type="caution">
    <text evidence="1">The sequence shown here is derived from an EMBL/GenBank/DDBJ whole genome shotgun (WGS) entry which is preliminary data.</text>
</comment>
<accession>A0ACB7X5I6</accession>
<evidence type="ECO:0000313" key="2">
    <source>
        <dbReference type="Proteomes" id="UP000828048"/>
    </source>
</evidence>
<sequence length="456" mass="51858">MHFTSILMASSLHFTALFWHLLNLMLGTVFAYGQPISGRTHSVPGSISEPGVIARAMHNLFEIIQKRGTFVADLSKEIGASPDQVLQFTKFGESHRHIGERNMNLYSSTTQKSFCMIIECRIISEDEDAGSYCDAVHESILIQTLQTEKAELGGDLVIQNVKLSSALSQCNAKDELVEIHAKMAEEALAGWEKAESEVMSLKEELDDVKCQRVAGEERLTPLDRTQKECMQQLRLVHEEHVQRFHDAVMKTSKELKKSWIVLEEKLDLINIRLSKLGAENTQLSKALLVEEKFIQDMNKQRTRVEVDFKALMTRLESIEKEIASLKYKVRVLEKELEIRSNAREFNYRMADVAHKEHLESAKTIAKLKSKCRRLPVLVCMRLPGPATLAKLNYGIEMLGMDQVETKRRKPNPSPTGSFGFAMAIFLVHPIKVSTIWLRNYVPWKKKIGVLLAQRLV</sequence>
<dbReference type="EMBL" id="CM037152">
    <property type="protein sequence ID" value="KAH7835939.1"/>
    <property type="molecule type" value="Genomic_DNA"/>
</dbReference>